<reference evidence="2 3" key="1">
    <citation type="submission" date="2018-08" db="EMBL/GenBank/DDBJ databases">
        <title>Chitinophagaceae sp. K23C18032701, a novel bacterium isolated from forest soil.</title>
        <authorList>
            <person name="Wang C."/>
        </authorList>
    </citation>
    <scope>NUCLEOTIDE SEQUENCE [LARGE SCALE GENOMIC DNA]</scope>
    <source>
        <strain evidence="2 3">K23C18032701</strain>
    </source>
</reference>
<proteinExistence type="predicted"/>
<name>A0A3E1NQV5_9BACT</name>
<organism evidence="2 3">
    <name type="scientific">Deminuibacter soli</name>
    <dbReference type="NCBI Taxonomy" id="2291815"/>
    <lineage>
        <taxon>Bacteria</taxon>
        <taxon>Pseudomonadati</taxon>
        <taxon>Bacteroidota</taxon>
        <taxon>Chitinophagia</taxon>
        <taxon>Chitinophagales</taxon>
        <taxon>Chitinophagaceae</taxon>
        <taxon>Deminuibacter</taxon>
    </lineage>
</organism>
<dbReference type="NCBIfam" id="TIGR04183">
    <property type="entry name" value="Por_Secre_tail"/>
    <property type="match status" value="1"/>
</dbReference>
<sequence>MTGISILKSILKKTIILNIILIYFQPVIAQTEDIYLHNNTSMFFFNKDTAALYGNIFINGSLAQETGSYLYFFGKKWINTKSATLVDESPTGFLNNGGVVNFQQPSTRYGDLGRQNIIGSYDAINLKGPSFASLALNNAAGLQLDDSSDLAVRRQLYLRNGNIYLNGSSLVIGTDINRGSIEGFTDKRYVVTGTQPMGGFIHFRSVNKSTDSLIFPIGSTDTSYTPMSVNNTGVTNHFKGRVFDKTFDQGLSGTDISHRSINKTWLLAAVDNPLQGSVALQHNIPEEPFIFFDNRDGAYVAHNINGSWDAGEIYGPPKNPGLLTTGAPITIAGTNTRIFANDPANTLYILTKLTKDTTHYQYPRELIDFTATRLSPVAARLDWHALFTNRIVRFDIQKRKTNELDWTTIGSVNATSEVGYTFPDNDVYYPDPIYYRLNVIYKIGVSKYSEVRSIPGVGNNFAIAYPNPTVGEFTVTVADYTQVASIGIYDYLGRKLEEQRVPGPNTRFNIHHYASGIYLVLIVSKDKKLITSLKVIKEN</sequence>
<dbReference type="EMBL" id="QTJU01000001">
    <property type="protein sequence ID" value="RFM30316.1"/>
    <property type="molecule type" value="Genomic_DNA"/>
</dbReference>
<dbReference type="InterPro" id="IPR026444">
    <property type="entry name" value="Secre_tail"/>
</dbReference>
<feature type="domain" description="Secretion system C-terminal sorting" evidence="1">
    <location>
        <begin position="465"/>
        <end position="530"/>
    </location>
</feature>
<gene>
    <name evidence="2" type="ORF">DXN05_04975</name>
</gene>
<accession>A0A3E1NQV5</accession>
<dbReference type="AlphaFoldDB" id="A0A3E1NQV5"/>
<keyword evidence="3" id="KW-1185">Reference proteome</keyword>
<evidence type="ECO:0000259" key="1">
    <source>
        <dbReference type="Pfam" id="PF18962"/>
    </source>
</evidence>
<evidence type="ECO:0000313" key="2">
    <source>
        <dbReference type="EMBL" id="RFM30316.1"/>
    </source>
</evidence>
<comment type="caution">
    <text evidence="2">The sequence shown here is derived from an EMBL/GenBank/DDBJ whole genome shotgun (WGS) entry which is preliminary data.</text>
</comment>
<protein>
    <submittedName>
        <fullName evidence="2">T9SS C-terminal target domain-containing protein</fullName>
    </submittedName>
</protein>
<evidence type="ECO:0000313" key="3">
    <source>
        <dbReference type="Proteomes" id="UP000261284"/>
    </source>
</evidence>
<dbReference type="Proteomes" id="UP000261284">
    <property type="component" value="Unassembled WGS sequence"/>
</dbReference>
<dbReference type="Pfam" id="PF18962">
    <property type="entry name" value="Por_Secre_tail"/>
    <property type="match status" value="1"/>
</dbReference>